<keyword evidence="2" id="KW-1185">Reference proteome</keyword>
<name>A0ACC2NWA6_9HYME</name>
<organism evidence="1 2">
    <name type="scientific">Eretmocerus hayati</name>
    <dbReference type="NCBI Taxonomy" id="131215"/>
    <lineage>
        <taxon>Eukaryota</taxon>
        <taxon>Metazoa</taxon>
        <taxon>Ecdysozoa</taxon>
        <taxon>Arthropoda</taxon>
        <taxon>Hexapoda</taxon>
        <taxon>Insecta</taxon>
        <taxon>Pterygota</taxon>
        <taxon>Neoptera</taxon>
        <taxon>Endopterygota</taxon>
        <taxon>Hymenoptera</taxon>
        <taxon>Apocrita</taxon>
        <taxon>Proctotrupomorpha</taxon>
        <taxon>Chalcidoidea</taxon>
        <taxon>Aphelinidae</taxon>
        <taxon>Aphelininae</taxon>
        <taxon>Eretmocerus</taxon>
    </lineage>
</organism>
<accession>A0ACC2NWA6</accession>
<proteinExistence type="predicted"/>
<comment type="caution">
    <text evidence="1">The sequence shown here is derived from an EMBL/GenBank/DDBJ whole genome shotgun (WGS) entry which is preliminary data.</text>
</comment>
<evidence type="ECO:0000313" key="1">
    <source>
        <dbReference type="EMBL" id="KAJ8675485.1"/>
    </source>
</evidence>
<dbReference type="EMBL" id="CM056742">
    <property type="protein sequence ID" value="KAJ8675485.1"/>
    <property type="molecule type" value="Genomic_DNA"/>
</dbReference>
<gene>
    <name evidence="1" type="ORF">QAD02_011271</name>
</gene>
<dbReference type="Proteomes" id="UP001239111">
    <property type="component" value="Chromosome 2"/>
</dbReference>
<reference evidence="1" key="1">
    <citation type="submission" date="2023-04" db="EMBL/GenBank/DDBJ databases">
        <title>A chromosome-level genome assembly of the parasitoid wasp Eretmocerus hayati.</title>
        <authorList>
            <person name="Zhong Y."/>
            <person name="Liu S."/>
            <person name="Liu Y."/>
        </authorList>
    </citation>
    <scope>NUCLEOTIDE SEQUENCE</scope>
    <source>
        <strain evidence="1">ZJU_SS_LIU_2023</strain>
    </source>
</reference>
<sequence length="124" mass="14449">MDPEESRYQPVHRDQSVTLYDIDKMESENFYLSLLAKNRVYRGSPRCQSYRPSLAFGLGSEYGGTLCRDDSMDPEKLRFQPVRRDQRVPLYGTDEMKSENPCLSSLAKIRVYRESPCHQSYTLP</sequence>
<evidence type="ECO:0000313" key="2">
    <source>
        <dbReference type="Proteomes" id="UP001239111"/>
    </source>
</evidence>
<protein>
    <submittedName>
        <fullName evidence="1">Uncharacterized protein</fullName>
    </submittedName>
</protein>